<dbReference type="RefSeq" id="WP_119054570.1">
    <property type="nucleotide sequence ID" value="NZ_CP032157.1"/>
</dbReference>
<evidence type="ECO:0000256" key="1">
    <source>
        <dbReference type="SAM" id="SignalP"/>
    </source>
</evidence>
<keyword evidence="1" id="KW-0732">Signal</keyword>
<dbReference type="OrthoDB" id="945117at2"/>
<organism evidence="2 3">
    <name type="scientific">Paraflavitalea soli</name>
    <dbReference type="NCBI Taxonomy" id="2315862"/>
    <lineage>
        <taxon>Bacteria</taxon>
        <taxon>Pseudomonadati</taxon>
        <taxon>Bacteroidota</taxon>
        <taxon>Chitinophagia</taxon>
        <taxon>Chitinophagales</taxon>
        <taxon>Chitinophagaceae</taxon>
        <taxon>Paraflavitalea</taxon>
    </lineage>
</organism>
<evidence type="ECO:0008006" key="4">
    <source>
        <dbReference type="Google" id="ProtNLM"/>
    </source>
</evidence>
<proteinExistence type="predicted"/>
<feature type="signal peptide" evidence="1">
    <location>
        <begin position="1"/>
        <end position="20"/>
    </location>
</feature>
<dbReference type="Proteomes" id="UP000263900">
    <property type="component" value="Chromosome"/>
</dbReference>
<dbReference type="EMBL" id="CP032157">
    <property type="protein sequence ID" value="AXY78698.1"/>
    <property type="molecule type" value="Genomic_DNA"/>
</dbReference>
<dbReference type="SUPFAM" id="SSF56925">
    <property type="entry name" value="OMPA-like"/>
    <property type="match status" value="1"/>
</dbReference>
<name>A0A3B7MX62_9BACT</name>
<sequence length="193" mass="20655">MKRIITFFVLLLVAQQTINAQIQSGNVMVGGDIAKFNLSLDAGGNFNMLVNPKAAWFIRDNLALGAYLTVGLNTAKDAGTGVTYGVGALGRYYFNDKNLNDLIGHSRFFVEGNVGIEGDNPAVGDNTNGLGLGFGPGWAYFITPNIGLEALLKYQGIIGFGSKATSSNLVLGVGFQIYLPTARLRAIRKDMQK</sequence>
<feature type="chain" id="PRO_5017796148" description="Outer membrane protein beta-barrel domain-containing protein" evidence="1">
    <location>
        <begin position="21"/>
        <end position="193"/>
    </location>
</feature>
<protein>
    <recommendedName>
        <fullName evidence="4">Outer membrane protein beta-barrel domain-containing protein</fullName>
    </recommendedName>
</protein>
<accession>A0A3B7MX62</accession>
<dbReference type="AlphaFoldDB" id="A0A3B7MX62"/>
<gene>
    <name evidence="2" type="ORF">D3H65_19155</name>
</gene>
<reference evidence="2 3" key="1">
    <citation type="submission" date="2018-09" db="EMBL/GenBank/DDBJ databases">
        <title>Genome sequencing of strain 6GH32-13.</title>
        <authorList>
            <person name="Weon H.-Y."/>
            <person name="Heo J."/>
            <person name="Kwon S.-W."/>
        </authorList>
    </citation>
    <scope>NUCLEOTIDE SEQUENCE [LARGE SCALE GENOMIC DNA]</scope>
    <source>
        <strain evidence="2 3">5GH32-13</strain>
    </source>
</reference>
<evidence type="ECO:0000313" key="3">
    <source>
        <dbReference type="Proteomes" id="UP000263900"/>
    </source>
</evidence>
<keyword evidence="3" id="KW-1185">Reference proteome</keyword>
<dbReference type="InterPro" id="IPR011250">
    <property type="entry name" value="OMP/PagP_B-barrel"/>
</dbReference>
<dbReference type="KEGG" id="pseg:D3H65_19155"/>
<evidence type="ECO:0000313" key="2">
    <source>
        <dbReference type="EMBL" id="AXY78698.1"/>
    </source>
</evidence>